<keyword evidence="4" id="KW-0964">Secreted</keyword>
<name>A0AAV1FTX1_XYRNO</name>
<dbReference type="GO" id="GO:0005125">
    <property type="term" value="F:cytokine activity"/>
    <property type="evidence" value="ECO:0007669"/>
    <property type="project" value="UniProtKB-KW"/>
</dbReference>
<dbReference type="SUPFAM" id="SSF47266">
    <property type="entry name" value="4-helical cytokines"/>
    <property type="match status" value="1"/>
</dbReference>
<reference evidence="6" key="1">
    <citation type="submission" date="2023-08" db="EMBL/GenBank/DDBJ databases">
        <authorList>
            <person name="Alioto T."/>
            <person name="Alioto T."/>
            <person name="Gomez Garrido J."/>
        </authorList>
    </citation>
    <scope>NUCLEOTIDE SEQUENCE</scope>
</reference>
<sequence length="211" mass="25038">MALWYQALLLLCCTLNLVESSAPPPVLQQQNIYSNSFHLTVTVRTAVQQLQKRYKEEQWWNKHFEDRNRQLKGLPLLSTDFHSWLNLTDWDRLHASFRDLRTYWSMLEGKRKQLEKEEKERLVGRMTHNTLPKRIGYIQLDLRDLMLHVSSQMSNISSSWRNSTSSSHVDPETNFSTEWDSRVEGYIILRDLDLYLTKLARNFLLLASKTH</sequence>
<evidence type="ECO:0000256" key="5">
    <source>
        <dbReference type="SAM" id="SignalP"/>
    </source>
</evidence>
<dbReference type="InterPro" id="IPR000151">
    <property type="entry name" value="Ciliary_neurotrophic_fac_CNTF"/>
</dbReference>
<dbReference type="PANTHER" id="PTHR21353">
    <property type="match status" value="1"/>
</dbReference>
<keyword evidence="7" id="KW-1185">Reference proteome</keyword>
<evidence type="ECO:0000256" key="4">
    <source>
        <dbReference type="ARBA" id="ARBA00022525"/>
    </source>
</evidence>
<gene>
    <name evidence="6" type="ORF">XNOV1_A006801</name>
</gene>
<evidence type="ECO:0000256" key="1">
    <source>
        <dbReference type="ARBA" id="ARBA00004613"/>
    </source>
</evidence>
<dbReference type="GO" id="GO:0005615">
    <property type="term" value="C:extracellular space"/>
    <property type="evidence" value="ECO:0007669"/>
    <property type="project" value="UniProtKB-KW"/>
</dbReference>
<dbReference type="GO" id="GO:0070120">
    <property type="term" value="P:ciliary neurotrophic factor-mediated signaling pathway"/>
    <property type="evidence" value="ECO:0007669"/>
    <property type="project" value="InterPro"/>
</dbReference>
<keyword evidence="3" id="KW-0202">Cytokine</keyword>
<feature type="signal peptide" evidence="5">
    <location>
        <begin position="1"/>
        <end position="20"/>
    </location>
</feature>
<evidence type="ECO:0000256" key="3">
    <source>
        <dbReference type="ARBA" id="ARBA00022514"/>
    </source>
</evidence>
<feature type="chain" id="PRO_5043729384" evidence="5">
    <location>
        <begin position="21"/>
        <end position="211"/>
    </location>
</feature>
<dbReference type="PANTHER" id="PTHR21353:SF9">
    <property type="match status" value="1"/>
</dbReference>
<dbReference type="Pfam" id="PF01110">
    <property type="entry name" value="CNTF"/>
    <property type="match status" value="1"/>
</dbReference>
<dbReference type="Proteomes" id="UP001178508">
    <property type="component" value="Chromosome 9"/>
</dbReference>
<dbReference type="AlphaFoldDB" id="A0AAV1FTX1"/>
<dbReference type="GO" id="GO:0043524">
    <property type="term" value="P:negative regulation of neuron apoptotic process"/>
    <property type="evidence" value="ECO:0007669"/>
    <property type="project" value="InterPro"/>
</dbReference>
<evidence type="ECO:0000256" key="2">
    <source>
        <dbReference type="ARBA" id="ARBA00007432"/>
    </source>
</evidence>
<dbReference type="InterPro" id="IPR010681">
    <property type="entry name" value="PRF/CT"/>
</dbReference>
<comment type="subcellular location">
    <subcellularLocation>
        <location evidence="1">Secreted</location>
    </subcellularLocation>
</comment>
<protein>
    <submittedName>
        <fullName evidence="6">Uncharacterized protein LOC119475692 isoform X2</fullName>
    </submittedName>
</protein>
<evidence type="ECO:0000313" key="6">
    <source>
        <dbReference type="EMBL" id="CAJ1064184.1"/>
    </source>
</evidence>
<dbReference type="InterPro" id="IPR009079">
    <property type="entry name" value="4_helix_cytokine-like_core"/>
</dbReference>
<proteinExistence type="inferred from homology"/>
<dbReference type="Gene3D" id="1.20.1250.10">
    <property type="match status" value="1"/>
</dbReference>
<organism evidence="6 7">
    <name type="scientific">Xyrichtys novacula</name>
    <name type="common">Pearly razorfish</name>
    <name type="synonym">Hemipteronotus novacula</name>
    <dbReference type="NCBI Taxonomy" id="13765"/>
    <lineage>
        <taxon>Eukaryota</taxon>
        <taxon>Metazoa</taxon>
        <taxon>Chordata</taxon>
        <taxon>Craniata</taxon>
        <taxon>Vertebrata</taxon>
        <taxon>Euteleostomi</taxon>
        <taxon>Actinopterygii</taxon>
        <taxon>Neopterygii</taxon>
        <taxon>Teleostei</taxon>
        <taxon>Neoteleostei</taxon>
        <taxon>Acanthomorphata</taxon>
        <taxon>Eupercaria</taxon>
        <taxon>Labriformes</taxon>
        <taxon>Labridae</taxon>
        <taxon>Xyrichtys</taxon>
    </lineage>
</organism>
<evidence type="ECO:0000313" key="7">
    <source>
        <dbReference type="Proteomes" id="UP001178508"/>
    </source>
</evidence>
<accession>A0AAV1FTX1</accession>
<dbReference type="EMBL" id="OY660872">
    <property type="protein sequence ID" value="CAJ1064184.1"/>
    <property type="molecule type" value="Genomic_DNA"/>
</dbReference>
<keyword evidence="5" id="KW-0732">Signal</keyword>
<comment type="similarity">
    <text evidence="2">Belongs to the IL-6 superfamily.</text>
</comment>
<dbReference type="GO" id="GO:0005127">
    <property type="term" value="F:ciliary neurotrophic factor receptor binding"/>
    <property type="evidence" value="ECO:0007669"/>
    <property type="project" value="InterPro"/>
</dbReference>